<comment type="caution">
    <text evidence="2">The sequence shown here is derived from an EMBL/GenBank/DDBJ whole genome shotgun (WGS) entry which is preliminary data.</text>
</comment>
<accession>A0A0H0XPT9</accession>
<dbReference type="RefSeq" id="WP_047093764.1">
    <property type="nucleotide sequence ID" value="NZ_LBHU01000002.1"/>
</dbReference>
<sequence>MRGAVIVCSALLLTACDVHFEGDVPAELASICQPVMFEDTPLTYCLAETIRHTIGTDLSPEETDSPYRSLRAYSREPRNAEHPVVFAMNAGMFDAEGQPIGYYVEDGQRLTVLNQNEGPGNFHLMPNGVFFGQANGPWRVLETDAFADQIEDRPDFATQSGPMLVINGELHPAFDPDGDSRKIRNAVGVDATGRAHFVMSEAPISFGKLARYYRDVLKVDNALFLDGSVSQIWDVPNERLDTGPDIGPLIVVRNRAEAEE</sequence>
<dbReference type="STRING" id="874156.GCA_001021555_01379"/>
<dbReference type="PATRIC" id="fig|874156.12.peg.1984"/>
<dbReference type="Pfam" id="PF09992">
    <property type="entry name" value="NAGPA"/>
    <property type="match status" value="1"/>
</dbReference>
<dbReference type="OrthoDB" id="5515706at2"/>
<dbReference type="EMBL" id="LBHU01000002">
    <property type="protein sequence ID" value="KLI63947.1"/>
    <property type="molecule type" value="Genomic_DNA"/>
</dbReference>
<organism evidence="2 3">
    <name type="scientific">Aurantiacibacter marinus</name>
    <dbReference type="NCBI Taxonomy" id="874156"/>
    <lineage>
        <taxon>Bacteria</taxon>
        <taxon>Pseudomonadati</taxon>
        <taxon>Pseudomonadota</taxon>
        <taxon>Alphaproteobacteria</taxon>
        <taxon>Sphingomonadales</taxon>
        <taxon>Erythrobacteraceae</taxon>
        <taxon>Aurantiacibacter</taxon>
    </lineage>
</organism>
<evidence type="ECO:0000313" key="3">
    <source>
        <dbReference type="Proteomes" id="UP000053455"/>
    </source>
</evidence>
<protein>
    <recommendedName>
        <fullName evidence="1">Phosphodiester glycosidase domain-containing protein</fullName>
    </recommendedName>
</protein>
<reference evidence="2 3" key="1">
    <citation type="submission" date="2015-04" db="EMBL/GenBank/DDBJ databases">
        <title>The draft genome sequence of Erythrobacter marinus HWDM-33.</title>
        <authorList>
            <person name="Zhuang L."/>
            <person name="Liu Y."/>
            <person name="Shao Z."/>
        </authorList>
    </citation>
    <scope>NUCLEOTIDE SEQUENCE [LARGE SCALE GENOMIC DNA]</scope>
    <source>
        <strain evidence="2 3">HWDM-33</strain>
    </source>
</reference>
<gene>
    <name evidence="2" type="ORF">AAV99_09665</name>
</gene>
<feature type="domain" description="Phosphodiester glycosidase" evidence="1">
    <location>
        <begin position="84"/>
        <end position="231"/>
    </location>
</feature>
<dbReference type="Proteomes" id="UP000053455">
    <property type="component" value="Unassembled WGS sequence"/>
</dbReference>
<dbReference type="InterPro" id="IPR018711">
    <property type="entry name" value="NAGPA"/>
</dbReference>
<proteinExistence type="predicted"/>
<name>A0A0H0XPT9_9SPHN</name>
<dbReference type="PROSITE" id="PS51257">
    <property type="entry name" value="PROKAR_LIPOPROTEIN"/>
    <property type="match status" value="1"/>
</dbReference>
<evidence type="ECO:0000313" key="2">
    <source>
        <dbReference type="EMBL" id="KLI63947.1"/>
    </source>
</evidence>
<keyword evidence="3" id="KW-1185">Reference proteome</keyword>
<evidence type="ECO:0000259" key="1">
    <source>
        <dbReference type="Pfam" id="PF09992"/>
    </source>
</evidence>
<dbReference type="AlphaFoldDB" id="A0A0H0XPT9"/>